<organism evidence="8 9">
    <name type="scientific">Mycobacterium gordonae</name>
    <dbReference type="NCBI Taxonomy" id="1778"/>
    <lineage>
        <taxon>Bacteria</taxon>
        <taxon>Bacillati</taxon>
        <taxon>Actinomycetota</taxon>
        <taxon>Actinomycetes</taxon>
        <taxon>Mycobacteriales</taxon>
        <taxon>Mycobacteriaceae</taxon>
        <taxon>Mycobacterium</taxon>
    </lineage>
</organism>
<keyword evidence="4 7" id="KW-0812">Transmembrane</keyword>
<keyword evidence="5 7" id="KW-1133">Transmembrane helix</keyword>
<dbReference type="InterPro" id="IPR008693">
    <property type="entry name" value="MmpS"/>
</dbReference>
<dbReference type="GO" id="GO:0005886">
    <property type="term" value="C:plasma membrane"/>
    <property type="evidence" value="ECO:0007669"/>
    <property type="project" value="UniProtKB-SubCell"/>
</dbReference>
<dbReference type="InterPro" id="IPR038468">
    <property type="entry name" value="MmpS_C"/>
</dbReference>
<evidence type="ECO:0000256" key="7">
    <source>
        <dbReference type="SAM" id="Phobius"/>
    </source>
</evidence>
<evidence type="ECO:0000256" key="3">
    <source>
        <dbReference type="ARBA" id="ARBA00022475"/>
    </source>
</evidence>
<dbReference type="RefSeq" id="WP_085087826.1">
    <property type="nucleotide sequence ID" value="NZ_JACKSU010000055.1"/>
</dbReference>
<comment type="subcellular location">
    <subcellularLocation>
        <location evidence="1">Cell membrane</location>
    </subcellularLocation>
</comment>
<evidence type="ECO:0000256" key="1">
    <source>
        <dbReference type="ARBA" id="ARBA00004236"/>
    </source>
</evidence>
<dbReference type="Proteomes" id="UP000193928">
    <property type="component" value="Unassembled WGS sequence"/>
</dbReference>
<dbReference type="AlphaFoldDB" id="A0A1X1WKV7"/>
<reference evidence="8 9" key="1">
    <citation type="submission" date="2016-01" db="EMBL/GenBank/DDBJ databases">
        <title>The new phylogeny of the genus Mycobacterium.</title>
        <authorList>
            <person name="Tarcisio F."/>
            <person name="Conor M."/>
            <person name="Antonella G."/>
            <person name="Elisabetta G."/>
            <person name="Giulia F.S."/>
            <person name="Sara T."/>
            <person name="Anna F."/>
            <person name="Clotilde B."/>
            <person name="Roberto B."/>
            <person name="Veronica D.S."/>
            <person name="Fabio R."/>
            <person name="Monica P."/>
            <person name="Olivier J."/>
            <person name="Enrico T."/>
            <person name="Nicola S."/>
        </authorList>
    </citation>
    <scope>NUCLEOTIDE SEQUENCE [LARGE SCALE GENOMIC DNA]</scope>
    <source>
        <strain evidence="8 9">DSM 44160</strain>
    </source>
</reference>
<dbReference type="Gene3D" id="2.60.40.2880">
    <property type="entry name" value="MmpS1-5, C-terminal soluble domain"/>
    <property type="match status" value="1"/>
</dbReference>
<evidence type="ECO:0000256" key="4">
    <source>
        <dbReference type="ARBA" id="ARBA00022692"/>
    </source>
</evidence>
<dbReference type="EMBL" id="LQOY01000076">
    <property type="protein sequence ID" value="ORV87204.1"/>
    <property type="molecule type" value="Genomic_DNA"/>
</dbReference>
<evidence type="ECO:0008006" key="10">
    <source>
        <dbReference type="Google" id="ProtNLM"/>
    </source>
</evidence>
<evidence type="ECO:0000256" key="6">
    <source>
        <dbReference type="ARBA" id="ARBA00023136"/>
    </source>
</evidence>
<evidence type="ECO:0000313" key="9">
    <source>
        <dbReference type="Proteomes" id="UP000193928"/>
    </source>
</evidence>
<keyword evidence="6 7" id="KW-0472">Membrane</keyword>
<evidence type="ECO:0000256" key="5">
    <source>
        <dbReference type="ARBA" id="ARBA00022989"/>
    </source>
</evidence>
<evidence type="ECO:0000313" key="8">
    <source>
        <dbReference type="EMBL" id="ORV87204.1"/>
    </source>
</evidence>
<name>A0A1X1WKV7_MYCGO</name>
<evidence type="ECO:0000256" key="2">
    <source>
        <dbReference type="ARBA" id="ARBA00007531"/>
    </source>
</evidence>
<feature type="transmembrane region" description="Helical" evidence="7">
    <location>
        <begin position="6"/>
        <end position="25"/>
    </location>
</feature>
<sequence>MTGLVKRIWIPIVMAVVVAVGSFTVSRLREVFGSDQHVSSGSNADAIVAFNPKRVVYEIFGPTGATATIHYLDADAQPQEVDNVAIPWSVRIETTLSAVVANVVAQGDSERLGCRITVNGVVRDELTVESHNAATSCLVKSA</sequence>
<accession>A0A1X1WKV7</accession>
<comment type="similarity">
    <text evidence="2">Belongs to the MmpS family.</text>
</comment>
<protein>
    <recommendedName>
        <fullName evidence="10">Transport acessory protein MmpS</fullName>
    </recommendedName>
</protein>
<gene>
    <name evidence="8" type="ORF">AWC08_23000</name>
</gene>
<keyword evidence="9" id="KW-1185">Reference proteome</keyword>
<comment type="caution">
    <text evidence="8">The sequence shown here is derived from an EMBL/GenBank/DDBJ whole genome shotgun (WGS) entry which is preliminary data.</text>
</comment>
<keyword evidence="3" id="KW-1003">Cell membrane</keyword>
<proteinExistence type="inferred from homology"/>
<dbReference type="Pfam" id="PF05423">
    <property type="entry name" value="Mycobact_memb"/>
    <property type="match status" value="1"/>
</dbReference>